<keyword evidence="2" id="KW-1185">Reference proteome</keyword>
<name>A0ACB8QSG4_9AGAM</name>
<sequence>MVGRPLRSLAYLHAQDAAEPHADSVWAVSWTPFDNATISISADGTIKRYHPSSGQLSAQRPAHALGLVSLSTSNDGKKALYNSLEGTTRLWDIESGTLVGEHESFARGGSGPAWAITLRPQGDAYAATGSSGDVTVHSADPASFGDTLTTLSSGRAKFGLRCAYSPDGARIALGQETGHIFVFDVDAGSLHTTFVTHAMGIRSLAWSPDSQMLISASEDKRLMVHDVRGGGTGSKGAVASLAGHTSWVLDADVAPDGRLVVSGSADKTIKVWDLATRTAVSTVQDSGEVWSVAWQPTTAGVASGAAFVSGGEDGVVRWWRAAGTA</sequence>
<proteinExistence type="predicted"/>
<dbReference type="EMBL" id="MU273502">
    <property type="protein sequence ID" value="KAI0034381.1"/>
    <property type="molecule type" value="Genomic_DNA"/>
</dbReference>
<protein>
    <submittedName>
        <fullName evidence="1">Uncharacterized protein</fullName>
    </submittedName>
</protein>
<reference evidence="1" key="2">
    <citation type="journal article" date="2022" name="New Phytol.">
        <title>Evolutionary transition to the ectomycorrhizal habit in the genomes of a hyperdiverse lineage of mushroom-forming fungi.</title>
        <authorList>
            <person name="Looney B."/>
            <person name="Miyauchi S."/>
            <person name="Morin E."/>
            <person name="Drula E."/>
            <person name="Courty P.E."/>
            <person name="Kohler A."/>
            <person name="Kuo A."/>
            <person name="LaButti K."/>
            <person name="Pangilinan J."/>
            <person name="Lipzen A."/>
            <person name="Riley R."/>
            <person name="Andreopoulos W."/>
            <person name="He G."/>
            <person name="Johnson J."/>
            <person name="Nolan M."/>
            <person name="Tritt A."/>
            <person name="Barry K.W."/>
            <person name="Grigoriev I.V."/>
            <person name="Nagy L.G."/>
            <person name="Hibbett D."/>
            <person name="Henrissat B."/>
            <person name="Matheny P.B."/>
            <person name="Labbe J."/>
            <person name="Martin F.M."/>
        </authorList>
    </citation>
    <scope>NUCLEOTIDE SEQUENCE</scope>
    <source>
        <strain evidence="1">EC-137</strain>
    </source>
</reference>
<evidence type="ECO:0000313" key="2">
    <source>
        <dbReference type="Proteomes" id="UP000814128"/>
    </source>
</evidence>
<reference evidence="1" key="1">
    <citation type="submission" date="2021-02" db="EMBL/GenBank/DDBJ databases">
        <authorList>
            <consortium name="DOE Joint Genome Institute"/>
            <person name="Ahrendt S."/>
            <person name="Looney B.P."/>
            <person name="Miyauchi S."/>
            <person name="Morin E."/>
            <person name="Drula E."/>
            <person name="Courty P.E."/>
            <person name="Chicoki N."/>
            <person name="Fauchery L."/>
            <person name="Kohler A."/>
            <person name="Kuo A."/>
            <person name="Labutti K."/>
            <person name="Pangilinan J."/>
            <person name="Lipzen A."/>
            <person name="Riley R."/>
            <person name="Andreopoulos W."/>
            <person name="He G."/>
            <person name="Johnson J."/>
            <person name="Barry K.W."/>
            <person name="Grigoriev I.V."/>
            <person name="Nagy L."/>
            <person name="Hibbett D."/>
            <person name="Henrissat B."/>
            <person name="Matheny P.B."/>
            <person name="Labbe J."/>
            <person name="Martin F."/>
        </authorList>
    </citation>
    <scope>NUCLEOTIDE SEQUENCE</scope>
    <source>
        <strain evidence="1">EC-137</strain>
    </source>
</reference>
<evidence type="ECO:0000313" key="1">
    <source>
        <dbReference type="EMBL" id="KAI0034381.1"/>
    </source>
</evidence>
<dbReference type="Proteomes" id="UP000814128">
    <property type="component" value="Unassembled WGS sequence"/>
</dbReference>
<comment type="caution">
    <text evidence="1">The sequence shown here is derived from an EMBL/GenBank/DDBJ whole genome shotgun (WGS) entry which is preliminary data.</text>
</comment>
<organism evidence="1 2">
    <name type="scientific">Vararia minispora EC-137</name>
    <dbReference type="NCBI Taxonomy" id="1314806"/>
    <lineage>
        <taxon>Eukaryota</taxon>
        <taxon>Fungi</taxon>
        <taxon>Dikarya</taxon>
        <taxon>Basidiomycota</taxon>
        <taxon>Agaricomycotina</taxon>
        <taxon>Agaricomycetes</taxon>
        <taxon>Russulales</taxon>
        <taxon>Lachnocladiaceae</taxon>
        <taxon>Vararia</taxon>
    </lineage>
</organism>
<gene>
    <name evidence="1" type="ORF">K488DRAFT_84082</name>
</gene>
<accession>A0ACB8QSG4</accession>